<gene>
    <name evidence="7" type="ORF">MHUMG1_02415</name>
</gene>
<dbReference type="InterPro" id="IPR016135">
    <property type="entry name" value="UBQ-conjugating_enzyme/RWD"/>
</dbReference>
<sequence>MPPRSSLPSCPETSFAAFGYPIPDLGTQAGCFDVTSYPDDSCFMVFTSSETCDTKVLSLLELISSSTRGSTLHEVIQTVSDQLTASFDDTLESGFGSSASPDQDTPDYEFYDSFEISDDEAFPQVEKSRADATLLHSSRTHPVVQFRFGRCSSAKPSIESVRLAFQYSPAATKNSDDPDSTLPAFSSVSQATMHEYIGRIQSKIATENNMGLTGASHEIPISTHAPSSLQHDFALDDEASLSFPLLAMQFALRRFCKCTEYCIVCHLKLQTDFVPLKPYVCTKDLCLYQYLALGLGPNIEHEVISSPYVVDLLISFFYTGETQRSIREFPCGLALRAPVIQQSAPHLQIETCIQFQQFRILLVRNEPMGTNIRKRMRNGDWFAMLTNKAGSIEKHTCYVSETLDDGLYTYEITNSIIWPKNRAEIWISELIFSTAVPPKEDSWQPGFIFPYEHDVDDLDADHRAIALTELLDNLPSVLQMRSYLLDEPGRMLASWKRINPSALSLMRWIVASNTSYIVQDGPVPSKDLAAHSSNQNPPSAAMRKATSNLIRPLENGWMQFRFAQGSPEKEYAFLKTLQEMKSKNQTTAKPPSLFVWHGSPISNWHSIIRAGLDFQQTRHGRSYGHGVYFSKHMEPFRHCWMGSELRISLALSICEIVNRPEEFVASHPHFVVDKEEWIQCRYLLIQVDPTENALKNPLFAPSGPECTGYIQQDPEHCIMKEFSMDPLQIPLSALSIARQQEALGLTLGNTALDSITAVTNKIDDESCDSDSGDHPDILVDDILKLYRAHESRKRQRSTSPEPSSCGLASSPSPWKSTKWSEIGKKNTRSTQNMTVSLDSLDYKTIPQLPPPSWATSSPMALQTLTRELKHIHTIQSQNHDASLGWSVDTLAIDNLFQWIVQFHSFDSGLPLAMDMKSRGLRSIVLEVRFGSNFPMSPPFVRIIRPRFLPFLEGGGGHVTAGGAICSEMLTNSGWSPAMSMEMVFLQIRLGLCDTERPARLDTRQRNADYGIAEAVAAYIRAAVNHGWDVPEDLENIHAGWWMPPAS</sequence>
<accession>A0A9P8SA20</accession>
<organism evidence="7 8">
    <name type="scientific">Metarhizium humberi</name>
    <dbReference type="NCBI Taxonomy" id="2596975"/>
    <lineage>
        <taxon>Eukaryota</taxon>
        <taxon>Fungi</taxon>
        <taxon>Dikarya</taxon>
        <taxon>Ascomycota</taxon>
        <taxon>Pezizomycotina</taxon>
        <taxon>Sordariomycetes</taxon>
        <taxon>Hypocreomycetidae</taxon>
        <taxon>Hypocreales</taxon>
        <taxon>Clavicipitaceae</taxon>
        <taxon>Metarhizium</taxon>
    </lineage>
</organism>
<evidence type="ECO:0000313" key="7">
    <source>
        <dbReference type="EMBL" id="KAH0599627.1"/>
    </source>
</evidence>
<dbReference type="GO" id="GO:0016779">
    <property type="term" value="F:nucleotidyltransferase activity"/>
    <property type="evidence" value="ECO:0007669"/>
    <property type="project" value="UniProtKB-KW"/>
</dbReference>
<keyword evidence="3" id="KW-0548">Nucleotidyltransferase</keyword>
<keyword evidence="2" id="KW-0808">Transferase</keyword>
<dbReference type="InterPro" id="IPR012317">
    <property type="entry name" value="Poly(ADP-ribose)pol_cat_dom"/>
</dbReference>
<evidence type="ECO:0000256" key="5">
    <source>
        <dbReference type="SAM" id="MobiDB-lite"/>
    </source>
</evidence>
<feature type="compositionally biased region" description="Low complexity" evidence="5">
    <location>
        <begin position="809"/>
        <end position="820"/>
    </location>
</feature>
<dbReference type="GO" id="GO:0003950">
    <property type="term" value="F:NAD+ poly-ADP-ribosyltransferase activity"/>
    <property type="evidence" value="ECO:0007669"/>
    <property type="project" value="InterPro"/>
</dbReference>
<dbReference type="Gene3D" id="3.10.110.10">
    <property type="entry name" value="Ubiquitin Conjugating Enzyme"/>
    <property type="match status" value="1"/>
</dbReference>
<dbReference type="PROSITE" id="PS50127">
    <property type="entry name" value="UBC_2"/>
    <property type="match status" value="1"/>
</dbReference>
<dbReference type="Pfam" id="PF00644">
    <property type="entry name" value="PARP"/>
    <property type="match status" value="1"/>
</dbReference>
<dbReference type="Gene3D" id="3.90.228.10">
    <property type="match status" value="1"/>
</dbReference>
<comment type="caution">
    <text evidence="7">The sequence shown here is derived from an EMBL/GenBank/DDBJ whole genome shotgun (WGS) entry which is preliminary data.</text>
</comment>
<feature type="domain" description="UBC core" evidence="6">
    <location>
        <begin position="859"/>
        <end position="1038"/>
    </location>
</feature>
<name>A0A9P8SA20_9HYPO</name>
<dbReference type="CDD" id="cd23802">
    <property type="entry name" value="UBCc_UBE2Q"/>
    <property type="match status" value="1"/>
</dbReference>
<evidence type="ECO:0000256" key="4">
    <source>
        <dbReference type="ARBA" id="ARBA00023027"/>
    </source>
</evidence>
<dbReference type="InterPro" id="IPR051838">
    <property type="entry name" value="ARTD_PARP"/>
</dbReference>
<keyword evidence="4" id="KW-0520">NAD</keyword>
<keyword evidence="1" id="KW-0328">Glycosyltransferase</keyword>
<dbReference type="EMBL" id="JACEFI010000003">
    <property type="protein sequence ID" value="KAH0599627.1"/>
    <property type="molecule type" value="Genomic_DNA"/>
</dbReference>
<evidence type="ECO:0000259" key="6">
    <source>
        <dbReference type="PROSITE" id="PS50127"/>
    </source>
</evidence>
<dbReference type="Proteomes" id="UP000764110">
    <property type="component" value="Unassembled WGS sequence"/>
</dbReference>
<dbReference type="InterPro" id="IPR000608">
    <property type="entry name" value="UBC"/>
</dbReference>
<dbReference type="AlphaFoldDB" id="A0A9P8SA20"/>
<dbReference type="SMART" id="SM00212">
    <property type="entry name" value="UBCc"/>
    <property type="match status" value="1"/>
</dbReference>
<evidence type="ECO:0000256" key="3">
    <source>
        <dbReference type="ARBA" id="ARBA00022695"/>
    </source>
</evidence>
<dbReference type="Pfam" id="PF00179">
    <property type="entry name" value="UQ_con"/>
    <property type="match status" value="1"/>
</dbReference>
<dbReference type="SUPFAM" id="SSF56399">
    <property type="entry name" value="ADP-ribosylation"/>
    <property type="match status" value="1"/>
</dbReference>
<dbReference type="SUPFAM" id="SSF54495">
    <property type="entry name" value="UBC-like"/>
    <property type="match status" value="1"/>
</dbReference>
<evidence type="ECO:0000256" key="2">
    <source>
        <dbReference type="ARBA" id="ARBA00022679"/>
    </source>
</evidence>
<dbReference type="PANTHER" id="PTHR21328">
    <property type="entry name" value="POLY ADP-RIBOSE POLYMERASE FAMILY, MEMBER PARP"/>
    <property type="match status" value="1"/>
</dbReference>
<evidence type="ECO:0000313" key="8">
    <source>
        <dbReference type="Proteomes" id="UP000764110"/>
    </source>
</evidence>
<proteinExistence type="predicted"/>
<feature type="region of interest" description="Disordered" evidence="5">
    <location>
        <begin position="790"/>
        <end position="830"/>
    </location>
</feature>
<protein>
    <recommendedName>
        <fullName evidence="6">UBC core domain-containing protein</fullName>
    </recommendedName>
</protein>
<reference evidence="7 8" key="1">
    <citation type="submission" date="2020-07" db="EMBL/GenBank/DDBJ databases">
        <title>Metarhizium humberi genome.</title>
        <authorList>
            <person name="Lysoe E."/>
        </authorList>
    </citation>
    <scope>NUCLEOTIDE SEQUENCE [LARGE SCALE GENOMIC DNA]</scope>
    <source>
        <strain evidence="7 8">ESALQ1638</strain>
    </source>
</reference>
<evidence type="ECO:0000256" key="1">
    <source>
        <dbReference type="ARBA" id="ARBA00022676"/>
    </source>
</evidence>
<keyword evidence="8" id="KW-1185">Reference proteome</keyword>